<dbReference type="RefSeq" id="WP_132109952.1">
    <property type="nucleotide sequence ID" value="NZ_SLWS01000001.1"/>
</dbReference>
<dbReference type="GO" id="GO:0005829">
    <property type="term" value="C:cytosol"/>
    <property type="evidence" value="ECO:0007669"/>
    <property type="project" value="TreeGrafter"/>
</dbReference>
<dbReference type="PANTHER" id="PTHR43384:SF11">
    <property type="entry name" value="SEPTUM SITE DETERMINING PROTEIN"/>
    <property type="match status" value="1"/>
</dbReference>
<dbReference type="GO" id="GO:0051782">
    <property type="term" value="P:negative regulation of cell division"/>
    <property type="evidence" value="ECO:0007669"/>
    <property type="project" value="TreeGrafter"/>
</dbReference>
<dbReference type="Proteomes" id="UP000295680">
    <property type="component" value="Unassembled WGS sequence"/>
</dbReference>
<proteinExistence type="predicted"/>
<dbReference type="NCBIfam" id="TIGR03815">
    <property type="entry name" value="CpaE_hom_Actino"/>
    <property type="match status" value="1"/>
</dbReference>
<accession>A0A4R2JYG6</accession>
<dbReference type="GO" id="GO:0009898">
    <property type="term" value="C:cytoplasmic side of plasma membrane"/>
    <property type="evidence" value="ECO:0007669"/>
    <property type="project" value="TreeGrafter"/>
</dbReference>
<evidence type="ECO:0000313" key="3">
    <source>
        <dbReference type="Proteomes" id="UP000295680"/>
    </source>
</evidence>
<dbReference type="OrthoDB" id="3252838at2"/>
<name>A0A4R2JYG6_9PSEU</name>
<dbReference type="EMBL" id="SLWS01000001">
    <property type="protein sequence ID" value="TCO64282.1"/>
    <property type="molecule type" value="Genomic_DNA"/>
</dbReference>
<dbReference type="Gene3D" id="3.40.50.300">
    <property type="entry name" value="P-loop containing nucleotide triphosphate hydrolases"/>
    <property type="match status" value="1"/>
</dbReference>
<dbReference type="InterPro" id="IPR027417">
    <property type="entry name" value="P-loop_NTPase"/>
</dbReference>
<dbReference type="AlphaFoldDB" id="A0A4R2JYG6"/>
<dbReference type="GO" id="GO:0005524">
    <property type="term" value="F:ATP binding"/>
    <property type="evidence" value="ECO:0007669"/>
    <property type="project" value="TreeGrafter"/>
</dbReference>
<dbReference type="Pfam" id="PF26563">
    <property type="entry name" value="Rv3660c_N"/>
    <property type="match status" value="1"/>
</dbReference>
<comment type="caution">
    <text evidence="2">The sequence shown here is derived from an EMBL/GenBank/DDBJ whole genome shotgun (WGS) entry which is preliminary data.</text>
</comment>
<protein>
    <submittedName>
        <fullName evidence="2">Secretion/DNA translocation related CpaE-like protein</fullName>
    </submittedName>
</protein>
<dbReference type="InterPro" id="IPR050625">
    <property type="entry name" value="ParA/MinD_ATPase"/>
</dbReference>
<dbReference type="SUPFAM" id="SSF52540">
    <property type="entry name" value="P-loop containing nucleoside triphosphate hydrolases"/>
    <property type="match status" value="1"/>
</dbReference>
<evidence type="ECO:0000313" key="2">
    <source>
        <dbReference type="EMBL" id="TCO64282.1"/>
    </source>
</evidence>
<dbReference type="InterPro" id="IPR059050">
    <property type="entry name" value="Rv3660c_N"/>
</dbReference>
<dbReference type="InterPro" id="IPR022521">
    <property type="entry name" value="Rv3660c"/>
</dbReference>
<organism evidence="2 3">
    <name type="scientific">Actinocrispum wychmicini</name>
    <dbReference type="NCBI Taxonomy" id="1213861"/>
    <lineage>
        <taxon>Bacteria</taxon>
        <taxon>Bacillati</taxon>
        <taxon>Actinomycetota</taxon>
        <taxon>Actinomycetes</taxon>
        <taxon>Pseudonocardiales</taxon>
        <taxon>Pseudonocardiaceae</taxon>
        <taxon>Actinocrispum</taxon>
    </lineage>
</organism>
<sequence length="348" mass="35460">MAKPLVLANDETVLDELLRLAAAAGCAVERVSDVPAARQLWHTAPLVFLDPGGARDCHAAGLPSRDNIIIVSPDTTDVTSFKAALALHAQRVIELPVADSWLSEVFADAAEGRAGPPGRVVAVIGGRGGAGASVFASAVAVTAARGGHSTMLVDCDPLAGGLDLLLGMENDEGPRWPDIGVRSGRVASSALRAALPSCAGVKLLSGARKGFAPEPEAVTAVVSASRRGGDVVVCDLPRDMSATVQAALSLADLTVIVVPAEVRACMSAARVAEWLGGLGASAQVLVRGPAPGGLSAEEVAKAVDLPLLSWMPYQRGLATSLEKGTFVARRGPLAAAARRTLETMGVPA</sequence>
<dbReference type="PANTHER" id="PTHR43384">
    <property type="entry name" value="SEPTUM SITE-DETERMINING PROTEIN MIND HOMOLOG, CHLOROPLASTIC-RELATED"/>
    <property type="match status" value="1"/>
</dbReference>
<evidence type="ECO:0000259" key="1">
    <source>
        <dbReference type="Pfam" id="PF26563"/>
    </source>
</evidence>
<gene>
    <name evidence="2" type="ORF">EV192_10147</name>
</gene>
<feature type="domain" description="Rv3660c-like CheY-like N-terminal" evidence="1">
    <location>
        <begin position="8"/>
        <end position="113"/>
    </location>
</feature>
<reference evidence="2 3" key="1">
    <citation type="submission" date="2019-03" db="EMBL/GenBank/DDBJ databases">
        <title>Genomic Encyclopedia of Type Strains, Phase IV (KMG-IV): sequencing the most valuable type-strain genomes for metagenomic binning, comparative biology and taxonomic classification.</title>
        <authorList>
            <person name="Goeker M."/>
        </authorList>
    </citation>
    <scope>NUCLEOTIDE SEQUENCE [LARGE SCALE GENOMIC DNA]</scope>
    <source>
        <strain evidence="2 3">DSM 45934</strain>
    </source>
</reference>
<keyword evidence="3" id="KW-1185">Reference proteome</keyword>
<dbReference type="GO" id="GO:0016887">
    <property type="term" value="F:ATP hydrolysis activity"/>
    <property type="evidence" value="ECO:0007669"/>
    <property type="project" value="TreeGrafter"/>
</dbReference>